<dbReference type="OrthoDB" id="7392499at2759"/>
<evidence type="ECO:0000256" key="8">
    <source>
        <dbReference type="PIRSR" id="PIRSR601952-1"/>
    </source>
</evidence>
<name>A0A507AJ72_9PEZI</name>
<evidence type="ECO:0000256" key="9">
    <source>
        <dbReference type="PIRSR" id="PIRSR601952-2"/>
    </source>
</evidence>
<dbReference type="InterPro" id="IPR017850">
    <property type="entry name" value="Alkaline_phosphatase_core_sf"/>
</dbReference>
<keyword evidence="5 11" id="KW-0378">Hydrolase</keyword>
<dbReference type="PANTHER" id="PTHR11596">
    <property type="entry name" value="ALKALINE PHOSPHATASE"/>
    <property type="match status" value="1"/>
</dbReference>
<reference evidence="14 15" key="1">
    <citation type="submission" date="2019-06" db="EMBL/GenBank/DDBJ databases">
        <title>Draft genome sequence of the filamentous fungus Phialemoniopsis curvata isolated from diesel fuel.</title>
        <authorList>
            <person name="Varaljay V.A."/>
            <person name="Lyon W.J."/>
            <person name="Crouch A.L."/>
            <person name="Drake C.E."/>
            <person name="Hollomon J.M."/>
            <person name="Nadeau L.J."/>
            <person name="Nunn H.S."/>
            <person name="Stevenson B.S."/>
            <person name="Bojanowski C.L."/>
            <person name="Crookes-Goodson W.J."/>
        </authorList>
    </citation>
    <scope>NUCLEOTIDE SEQUENCE [LARGE SCALE GENOMIC DNA]</scope>
    <source>
        <strain evidence="14 15">D216</strain>
    </source>
</reference>
<comment type="similarity">
    <text evidence="1 10">Belongs to the alkaline phosphatase family.</text>
</comment>
<evidence type="ECO:0000256" key="10">
    <source>
        <dbReference type="RuleBase" id="RU003946"/>
    </source>
</evidence>
<evidence type="ECO:0000313" key="14">
    <source>
        <dbReference type="EMBL" id="TPX09422.1"/>
    </source>
</evidence>
<evidence type="ECO:0000256" key="3">
    <source>
        <dbReference type="ARBA" id="ARBA00022553"/>
    </source>
</evidence>
<organism evidence="14 15">
    <name type="scientific">Thyridium curvatum</name>
    <dbReference type="NCBI Taxonomy" id="1093900"/>
    <lineage>
        <taxon>Eukaryota</taxon>
        <taxon>Fungi</taxon>
        <taxon>Dikarya</taxon>
        <taxon>Ascomycota</taxon>
        <taxon>Pezizomycotina</taxon>
        <taxon>Sordariomycetes</taxon>
        <taxon>Sordariomycetidae</taxon>
        <taxon>Thyridiales</taxon>
        <taxon>Thyridiaceae</taxon>
        <taxon>Thyridium</taxon>
    </lineage>
</organism>
<dbReference type="InterPro" id="IPR018299">
    <property type="entry name" value="Alkaline_phosphatase_AS"/>
</dbReference>
<keyword evidence="4 9" id="KW-0479">Metal-binding</keyword>
<gene>
    <name evidence="14" type="ORF">E0L32_009310</name>
</gene>
<feature type="active site" description="Phosphoserine intermediate" evidence="8">
    <location>
        <position position="150"/>
    </location>
</feature>
<keyword evidence="7 9" id="KW-0460">Magnesium</keyword>
<protein>
    <recommendedName>
        <fullName evidence="2 11">Alkaline phosphatase</fullName>
        <ecNumber evidence="2 11">3.1.3.1</ecNumber>
    </recommendedName>
</protein>
<feature type="binding site" evidence="9">
    <location>
        <position position="354"/>
    </location>
    <ligand>
        <name>Zn(2+)</name>
        <dbReference type="ChEBI" id="CHEBI:29105"/>
        <label>2</label>
    </ligand>
</feature>
<sequence length="588" mass="64312">MQTSARTPLLASSRRSEESQRSDDRADEEDEALLNESSQRRLSGAPTINRLREILLFLWALLATAALIILAVWMQHSQQTHPPPSKPGHSSHKRNLIFMVSDGMGPASLSLTRSYRQYVLDLPINDTLTLDRHFWGTSRTRSSNSLVTDSAAGATAFSCGRKSYNGAIAMLPDYTPCGTVLEAAKRAGYITGMVVTTDITDATPACFASHVNFRVQNDEIAMHEVGEGPLGRVVDLMFGGGRCHFLPNSTEGSCRLDDVDVTKIAQKKHGWSYFDTRAGFDSLWGGNNVTLPSLGLFASTDVPFEIDRKNMSDVYPSLGEMANTALRALEKATKDSDKGFFLMIEGSRIDHAGHINDPAAQVREVLEYDRTMRAVLDFIEASDTETVMVATSDHETGGLSTALQEPGHLPVYNWYPKALAQAQASAERLTQLLLEHVDEMRSAGKPESKSSLKNWINTKLVIPKLGITDAREHELQQLASSPETALVTFSDMISLRAHVGWSTHGHSAVDVNIYSSGGPGTEAIRGNVENTDVGKFLREYLNVDVDDITKELNEKMDIQKLKSLAAVEGPDGHMDVELKTFAASAGTS</sequence>
<keyword evidence="6 9" id="KW-0862">Zinc</keyword>
<dbReference type="EC" id="3.1.3.1" evidence="2 11"/>
<evidence type="ECO:0000256" key="2">
    <source>
        <dbReference type="ARBA" id="ARBA00012647"/>
    </source>
</evidence>
<keyword evidence="15" id="KW-1185">Reference proteome</keyword>
<dbReference type="PROSITE" id="PS00123">
    <property type="entry name" value="ALKALINE_PHOSPHATASE"/>
    <property type="match status" value="1"/>
</dbReference>
<comment type="cofactor">
    <cofactor evidence="9">
        <name>Mg(2+)</name>
        <dbReference type="ChEBI" id="CHEBI:18420"/>
    </cofactor>
    <text evidence="9">Binds 1 Mg(2+) ion.</text>
</comment>
<dbReference type="InterPro" id="IPR001952">
    <property type="entry name" value="Alkaline_phosphatase"/>
</dbReference>
<dbReference type="STRING" id="1093900.A0A507AJ72"/>
<evidence type="ECO:0000256" key="13">
    <source>
        <dbReference type="SAM" id="Phobius"/>
    </source>
</evidence>
<evidence type="ECO:0000256" key="12">
    <source>
        <dbReference type="SAM" id="MobiDB-lite"/>
    </source>
</evidence>
<feature type="binding site" evidence="9">
    <location>
        <position position="102"/>
    </location>
    <ligand>
        <name>Mg(2+)</name>
        <dbReference type="ChEBI" id="CHEBI:18420"/>
    </ligand>
</feature>
<feature type="binding site" evidence="9">
    <location>
        <position position="345"/>
    </location>
    <ligand>
        <name>Mg(2+)</name>
        <dbReference type="ChEBI" id="CHEBI:18420"/>
    </ligand>
</feature>
<dbReference type="EMBL" id="SKBQ01000067">
    <property type="protein sequence ID" value="TPX09422.1"/>
    <property type="molecule type" value="Genomic_DNA"/>
</dbReference>
<dbReference type="FunFam" id="3.40.720.10:FF:000063">
    <property type="entry name" value="Alkaline phosphatase"/>
    <property type="match status" value="1"/>
</dbReference>
<dbReference type="PANTHER" id="PTHR11596:SF5">
    <property type="entry name" value="ALKALINE PHOSPHATASE"/>
    <property type="match status" value="1"/>
</dbReference>
<dbReference type="CDD" id="cd16012">
    <property type="entry name" value="ALP"/>
    <property type="match status" value="1"/>
</dbReference>
<feature type="binding site" evidence="9">
    <location>
        <position position="203"/>
    </location>
    <ligand>
        <name>Mg(2+)</name>
        <dbReference type="ChEBI" id="CHEBI:18420"/>
    </ligand>
</feature>
<feature type="binding site" evidence="9">
    <location>
        <position position="393"/>
    </location>
    <ligand>
        <name>Zn(2+)</name>
        <dbReference type="ChEBI" id="CHEBI:29105"/>
        <label>2</label>
    </ligand>
</feature>
<feature type="transmembrane region" description="Helical" evidence="13">
    <location>
        <begin position="54"/>
        <end position="74"/>
    </location>
</feature>
<comment type="cofactor">
    <cofactor evidence="9">
        <name>Zn(2+)</name>
        <dbReference type="ChEBI" id="CHEBI:29105"/>
    </cofactor>
    <text evidence="9">Binds 2 Zn(2+) ions.</text>
</comment>
<comment type="caution">
    <text evidence="14">The sequence shown here is derived from an EMBL/GenBank/DDBJ whole genome shotgun (WGS) entry which is preliminary data.</text>
</comment>
<dbReference type="AlphaFoldDB" id="A0A507AJ72"/>
<keyword evidence="13" id="KW-1133">Transmembrane helix</keyword>
<feature type="binding site" evidence="9">
    <location>
        <position position="102"/>
    </location>
    <ligand>
        <name>Zn(2+)</name>
        <dbReference type="ChEBI" id="CHEBI:29105"/>
        <label>2</label>
    </ligand>
</feature>
<dbReference type="PRINTS" id="PR00113">
    <property type="entry name" value="ALKPHPHTASE"/>
</dbReference>
<dbReference type="SUPFAM" id="SSF53649">
    <property type="entry name" value="Alkaline phosphatase-like"/>
    <property type="match status" value="1"/>
</dbReference>
<dbReference type="Gene3D" id="3.40.720.10">
    <property type="entry name" value="Alkaline Phosphatase, subunit A"/>
    <property type="match status" value="1"/>
</dbReference>
<dbReference type="GO" id="GO:0000329">
    <property type="term" value="C:fungal-type vacuole membrane"/>
    <property type="evidence" value="ECO:0007669"/>
    <property type="project" value="TreeGrafter"/>
</dbReference>
<evidence type="ECO:0000256" key="5">
    <source>
        <dbReference type="ARBA" id="ARBA00022801"/>
    </source>
</evidence>
<feature type="binding site" evidence="9">
    <location>
        <position position="394"/>
    </location>
    <ligand>
        <name>Zn(2+)</name>
        <dbReference type="ChEBI" id="CHEBI:29105"/>
        <label>2</label>
    </ligand>
</feature>
<dbReference type="GO" id="GO:0004035">
    <property type="term" value="F:alkaline phosphatase activity"/>
    <property type="evidence" value="ECO:0007669"/>
    <property type="project" value="UniProtKB-EC"/>
</dbReference>
<evidence type="ECO:0000256" key="11">
    <source>
        <dbReference type="RuleBase" id="RU003947"/>
    </source>
</evidence>
<keyword evidence="3" id="KW-0597">Phosphoprotein</keyword>
<evidence type="ECO:0000313" key="15">
    <source>
        <dbReference type="Proteomes" id="UP000319257"/>
    </source>
</evidence>
<dbReference type="FunCoup" id="A0A507AJ72">
    <property type="interactions" value="182"/>
</dbReference>
<dbReference type="Pfam" id="PF00245">
    <property type="entry name" value="Alk_phosphatase"/>
    <property type="match status" value="1"/>
</dbReference>
<dbReference type="Gene3D" id="1.10.60.40">
    <property type="match status" value="1"/>
</dbReference>
<feature type="binding site" evidence="9">
    <location>
        <position position="350"/>
    </location>
    <ligand>
        <name>Zn(2+)</name>
        <dbReference type="ChEBI" id="CHEBI:29105"/>
        <label>2</label>
    </ligand>
</feature>
<dbReference type="Proteomes" id="UP000319257">
    <property type="component" value="Unassembled WGS sequence"/>
</dbReference>
<feature type="compositionally biased region" description="Basic and acidic residues" evidence="12">
    <location>
        <begin position="14"/>
        <end position="24"/>
    </location>
</feature>
<evidence type="ECO:0000256" key="4">
    <source>
        <dbReference type="ARBA" id="ARBA00022723"/>
    </source>
</evidence>
<dbReference type="RefSeq" id="XP_030991133.1">
    <property type="nucleotide sequence ID" value="XM_031144261.1"/>
</dbReference>
<dbReference type="InParanoid" id="A0A507AJ72"/>
<keyword evidence="13" id="KW-0812">Transmembrane</keyword>
<keyword evidence="13" id="KW-0472">Membrane</keyword>
<feature type="binding site" evidence="9">
    <location>
        <position position="506"/>
    </location>
    <ligand>
        <name>Zn(2+)</name>
        <dbReference type="ChEBI" id="CHEBI:29105"/>
        <label>2</label>
    </ligand>
</feature>
<proteinExistence type="inferred from homology"/>
<dbReference type="GO" id="GO:0046872">
    <property type="term" value="F:metal ion binding"/>
    <property type="evidence" value="ECO:0007669"/>
    <property type="project" value="UniProtKB-KW"/>
</dbReference>
<dbReference type="SMART" id="SM00098">
    <property type="entry name" value="alkPPc"/>
    <property type="match status" value="1"/>
</dbReference>
<feature type="binding site" evidence="9">
    <location>
        <position position="201"/>
    </location>
    <ligand>
        <name>Mg(2+)</name>
        <dbReference type="ChEBI" id="CHEBI:18420"/>
    </ligand>
</feature>
<evidence type="ECO:0000256" key="7">
    <source>
        <dbReference type="ARBA" id="ARBA00022842"/>
    </source>
</evidence>
<comment type="catalytic activity">
    <reaction evidence="11">
        <text>a phosphate monoester + H2O = an alcohol + phosphate</text>
        <dbReference type="Rhea" id="RHEA:15017"/>
        <dbReference type="ChEBI" id="CHEBI:15377"/>
        <dbReference type="ChEBI" id="CHEBI:30879"/>
        <dbReference type="ChEBI" id="CHEBI:43474"/>
        <dbReference type="ChEBI" id="CHEBI:67140"/>
        <dbReference type="EC" id="3.1.3.1"/>
    </reaction>
</comment>
<accession>A0A507AJ72</accession>
<evidence type="ECO:0000256" key="6">
    <source>
        <dbReference type="ARBA" id="ARBA00022833"/>
    </source>
</evidence>
<dbReference type="GeneID" id="41976757"/>
<feature type="region of interest" description="Disordered" evidence="12">
    <location>
        <begin position="1"/>
        <end position="39"/>
    </location>
</feature>
<evidence type="ECO:0000256" key="1">
    <source>
        <dbReference type="ARBA" id="ARBA00005984"/>
    </source>
</evidence>